<comment type="subcellular location">
    <subcellularLocation>
        <location evidence="1">Mitochondrion inner membrane</location>
        <topology evidence="1">Peripheral membrane protein</topology>
        <orientation evidence="1">Matrix side</orientation>
    </subcellularLocation>
</comment>
<evidence type="ECO:0000256" key="5">
    <source>
        <dbReference type="ARBA" id="ARBA00022927"/>
    </source>
</evidence>
<keyword evidence="8" id="KW-0472">Membrane</keyword>
<evidence type="ECO:0000313" key="9">
    <source>
        <dbReference type="EMBL" id="CAD7661754.1"/>
    </source>
</evidence>
<keyword evidence="4" id="KW-0999">Mitochondrion inner membrane</keyword>
<dbReference type="GO" id="GO:0030150">
    <property type="term" value="P:protein import into mitochondrial matrix"/>
    <property type="evidence" value="ECO:0007669"/>
    <property type="project" value="InterPro"/>
</dbReference>
<dbReference type="InterPro" id="IPR005341">
    <property type="entry name" value="Tim16"/>
</dbReference>
<keyword evidence="10" id="KW-1185">Reference proteome</keyword>
<dbReference type="FunFam" id="1.10.287.110:FF:000006">
    <property type="entry name" value="Import inner membrane translocase subunit TIM16"/>
    <property type="match status" value="1"/>
</dbReference>
<dbReference type="PANTHER" id="PTHR12388">
    <property type="entry name" value="MITOCHONDRIA ASSOCIATED GRANULOCYTE MACROPHAGE CSF SIGNALING MOLECULE"/>
    <property type="match status" value="1"/>
</dbReference>
<evidence type="ECO:0000256" key="7">
    <source>
        <dbReference type="ARBA" id="ARBA00023128"/>
    </source>
</evidence>
<evidence type="ECO:0000256" key="6">
    <source>
        <dbReference type="ARBA" id="ARBA00023010"/>
    </source>
</evidence>
<keyword evidence="3" id="KW-0813">Transport</keyword>
<keyword evidence="5" id="KW-0653">Protein transport</keyword>
<keyword evidence="7" id="KW-0496">Mitochondrion</keyword>
<evidence type="ECO:0000256" key="3">
    <source>
        <dbReference type="ARBA" id="ARBA00022448"/>
    </source>
</evidence>
<reference evidence="9" key="1">
    <citation type="submission" date="2020-11" db="EMBL/GenBank/DDBJ databases">
        <authorList>
            <person name="Tran Van P."/>
        </authorList>
    </citation>
    <scope>NUCLEOTIDE SEQUENCE</scope>
</reference>
<sequence>SQAAADQRRANNGSNDRTINAKLGMSLQEAMQILNVDNKKLTDMDAETIQKSYDHLYDVNDKSKGGSFYLQSKVCIVCSRIDGNISFVATVWDN</sequence>
<accession>A0A7R9MK68</accession>
<evidence type="ECO:0000256" key="4">
    <source>
        <dbReference type="ARBA" id="ARBA00022792"/>
    </source>
</evidence>
<comment type="similarity">
    <text evidence="2">Belongs to the TIM16/PAM16 family.</text>
</comment>
<dbReference type="InterPro" id="IPR036869">
    <property type="entry name" value="J_dom_sf"/>
</dbReference>
<evidence type="ECO:0000313" key="10">
    <source>
        <dbReference type="Proteomes" id="UP000728032"/>
    </source>
</evidence>
<dbReference type="Proteomes" id="UP000728032">
    <property type="component" value="Unassembled WGS sequence"/>
</dbReference>
<gene>
    <name evidence="9" type="ORF">ONB1V03_LOCUS18314</name>
</gene>
<evidence type="ECO:0000256" key="2">
    <source>
        <dbReference type="ARBA" id="ARBA00008817"/>
    </source>
</evidence>
<dbReference type="OrthoDB" id="10262892at2759"/>
<keyword evidence="6" id="KW-0811">Translocation</keyword>
<dbReference type="AlphaFoldDB" id="A0A7R9MK68"/>
<dbReference type="PANTHER" id="PTHR12388:SF0">
    <property type="entry name" value="MITOCHONDRIAL IMPORT INNER MEMBRANE TRANSLOCASE SUBUNIT TIM16"/>
    <property type="match status" value="1"/>
</dbReference>
<dbReference type="GO" id="GO:0005744">
    <property type="term" value="C:TIM23 mitochondrial import inner membrane translocase complex"/>
    <property type="evidence" value="ECO:0007669"/>
    <property type="project" value="InterPro"/>
</dbReference>
<proteinExistence type="inferred from homology"/>
<evidence type="ECO:0000256" key="1">
    <source>
        <dbReference type="ARBA" id="ARBA00004443"/>
    </source>
</evidence>
<dbReference type="Gene3D" id="1.10.287.110">
    <property type="entry name" value="DnaJ domain"/>
    <property type="match status" value="1"/>
</dbReference>
<organism evidence="9">
    <name type="scientific">Oppiella nova</name>
    <dbReference type="NCBI Taxonomy" id="334625"/>
    <lineage>
        <taxon>Eukaryota</taxon>
        <taxon>Metazoa</taxon>
        <taxon>Ecdysozoa</taxon>
        <taxon>Arthropoda</taxon>
        <taxon>Chelicerata</taxon>
        <taxon>Arachnida</taxon>
        <taxon>Acari</taxon>
        <taxon>Acariformes</taxon>
        <taxon>Sarcoptiformes</taxon>
        <taxon>Oribatida</taxon>
        <taxon>Brachypylina</taxon>
        <taxon>Oppioidea</taxon>
        <taxon>Oppiidae</taxon>
        <taxon>Oppiella</taxon>
    </lineage>
</organism>
<evidence type="ECO:0000256" key="8">
    <source>
        <dbReference type="ARBA" id="ARBA00023136"/>
    </source>
</evidence>
<dbReference type="EMBL" id="OC939738">
    <property type="protein sequence ID" value="CAD7661754.1"/>
    <property type="molecule type" value="Genomic_DNA"/>
</dbReference>
<dbReference type="EMBL" id="CAJPVJ010024913">
    <property type="protein sequence ID" value="CAG2178890.1"/>
    <property type="molecule type" value="Genomic_DNA"/>
</dbReference>
<name>A0A7R9MK68_9ACAR</name>
<feature type="non-terminal residue" evidence="9">
    <location>
        <position position="94"/>
    </location>
</feature>
<protein>
    <submittedName>
        <fullName evidence="9">Uncharacterized protein</fullName>
    </submittedName>
</protein>
<dbReference type="Pfam" id="PF03656">
    <property type="entry name" value="Pam16"/>
    <property type="match status" value="1"/>
</dbReference>